<name>A0A3M7SXT8_BRAPC</name>
<comment type="caution">
    <text evidence="1">The sequence shown here is derived from an EMBL/GenBank/DDBJ whole genome shotgun (WGS) entry which is preliminary data.</text>
</comment>
<reference evidence="1 2" key="1">
    <citation type="journal article" date="2018" name="Sci. Rep.">
        <title>Genomic signatures of local adaptation to the degree of environmental predictability in rotifers.</title>
        <authorList>
            <person name="Franch-Gras L."/>
            <person name="Hahn C."/>
            <person name="Garcia-Roger E.M."/>
            <person name="Carmona M.J."/>
            <person name="Serra M."/>
            <person name="Gomez A."/>
        </authorList>
    </citation>
    <scope>NUCLEOTIDE SEQUENCE [LARGE SCALE GENOMIC DNA]</scope>
    <source>
        <strain evidence="1">HYR1</strain>
    </source>
</reference>
<gene>
    <name evidence="1" type="ORF">BpHYR1_051226</name>
</gene>
<dbReference type="Proteomes" id="UP000276133">
    <property type="component" value="Unassembled WGS sequence"/>
</dbReference>
<evidence type="ECO:0000313" key="1">
    <source>
        <dbReference type="EMBL" id="RNA40408.1"/>
    </source>
</evidence>
<evidence type="ECO:0008006" key="3">
    <source>
        <dbReference type="Google" id="ProtNLM"/>
    </source>
</evidence>
<dbReference type="AlphaFoldDB" id="A0A3M7SXT8"/>
<organism evidence="1 2">
    <name type="scientific">Brachionus plicatilis</name>
    <name type="common">Marine rotifer</name>
    <name type="synonym">Brachionus muelleri</name>
    <dbReference type="NCBI Taxonomy" id="10195"/>
    <lineage>
        <taxon>Eukaryota</taxon>
        <taxon>Metazoa</taxon>
        <taxon>Spiralia</taxon>
        <taxon>Gnathifera</taxon>
        <taxon>Rotifera</taxon>
        <taxon>Eurotatoria</taxon>
        <taxon>Monogononta</taxon>
        <taxon>Pseudotrocha</taxon>
        <taxon>Ploima</taxon>
        <taxon>Brachionidae</taxon>
        <taxon>Brachionus</taxon>
    </lineage>
</organism>
<proteinExistence type="predicted"/>
<dbReference type="EMBL" id="REGN01000644">
    <property type="protein sequence ID" value="RNA40408.1"/>
    <property type="molecule type" value="Genomic_DNA"/>
</dbReference>
<keyword evidence="2" id="KW-1185">Reference proteome</keyword>
<dbReference type="OrthoDB" id="10046500at2759"/>
<protein>
    <recommendedName>
        <fullName evidence="3">HAT C-terminal dimerisation domain-containing protein</fullName>
    </recommendedName>
</protein>
<accession>A0A3M7SXT8</accession>
<sequence>MRKVLNFLCKTSSSSERLFSSAGYQVWKRRKTISPEKVEKIIPVFLDGLDRSSWTGLSRTSQKKYQEQEKIKLEEENVAHKLTMFADDLSLPL</sequence>
<evidence type="ECO:0000313" key="2">
    <source>
        <dbReference type="Proteomes" id="UP000276133"/>
    </source>
</evidence>